<evidence type="ECO:0000313" key="5">
    <source>
        <dbReference type="Proteomes" id="UP000317835"/>
    </source>
</evidence>
<feature type="domain" description="ABC-type glycine betaine transport system substrate-binding" evidence="3">
    <location>
        <begin position="26"/>
        <end position="291"/>
    </location>
</feature>
<dbReference type="GO" id="GO:0022857">
    <property type="term" value="F:transmembrane transporter activity"/>
    <property type="evidence" value="ECO:0007669"/>
    <property type="project" value="InterPro"/>
</dbReference>
<dbReference type="InterPro" id="IPR007210">
    <property type="entry name" value="ABC_Gly_betaine_transp_sub-bd"/>
</dbReference>
<organism evidence="4 5">
    <name type="scientific">Tautonia plasticadhaerens</name>
    <dbReference type="NCBI Taxonomy" id="2527974"/>
    <lineage>
        <taxon>Bacteria</taxon>
        <taxon>Pseudomonadati</taxon>
        <taxon>Planctomycetota</taxon>
        <taxon>Planctomycetia</taxon>
        <taxon>Isosphaerales</taxon>
        <taxon>Isosphaeraceae</taxon>
        <taxon>Tautonia</taxon>
    </lineage>
</organism>
<accession>A0A518HCD6</accession>
<dbReference type="KEGG" id="tpla:ElP_64640"/>
<keyword evidence="5" id="KW-1185">Reference proteome</keyword>
<keyword evidence="2" id="KW-0812">Transmembrane</keyword>
<dbReference type="RefSeq" id="WP_145277049.1">
    <property type="nucleotide sequence ID" value="NZ_CP036426.1"/>
</dbReference>
<evidence type="ECO:0000256" key="2">
    <source>
        <dbReference type="SAM" id="Phobius"/>
    </source>
</evidence>
<evidence type="ECO:0000313" key="4">
    <source>
        <dbReference type="EMBL" id="QDV38509.1"/>
    </source>
</evidence>
<name>A0A518HCD6_9BACT</name>
<keyword evidence="2" id="KW-1133">Transmembrane helix</keyword>
<proteinExistence type="predicted"/>
<keyword evidence="2" id="KW-0472">Membrane</keyword>
<dbReference type="GO" id="GO:0043190">
    <property type="term" value="C:ATP-binding cassette (ABC) transporter complex"/>
    <property type="evidence" value="ECO:0007669"/>
    <property type="project" value="InterPro"/>
</dbReference>
<feature type="region of interest" description="Disordered" evidence="1">
    <location>
        <begin position="566"/>
        <end position="586"/>
    </location>
</feature>
<feature type="region of interest" description="Disordered" evidence="1">
    <location>
        <begin position="617"/>
        <end position="641"/>
    </location>
</feature>
<dbReference type="Pfam" id="PF04069">
    <property type="entry name" value="OpuAC"/>
    <property type="match status" value="1"/>
</dbReference>
<dbReference type="Proteomes" id="UP000317835">
    <property type="component" value="Chromosome"/>
</dbReference>
<protein>
    <submittedName>
        <fullName evidence="4">Glycine betaine/carnitine/choline-binding protein OpuCC</fullName>
    </submittedName>
</protein>
<sequence>MKTRSCIIGLLLASTVLPGCGGGRDSVAIGSKDFVEQAILAEMAAGLLREAGVPVSRIKTATDSYQAQANLREGAVDLMAEYSGTALNLIGGEAPGGEAGSSIEAARHAYGPLGLRWLGPLGFDNGYAVLVPSGRASALGLASIDDLSDPGKFPGGIRVACPPEFLRRPGDGLGPLVEAYGIRLSSPPAVIPDVLDRMRALEGGRVDVAIGVGTDGVIPGLGLRVLDDPKGFFPPYEAAFVVRDEALRRWPAIEGALAPLSGRLDAEAMRALNARVEIQGRRPAIVAREFLVDRGLLPAEPEGGLVSTSTELALAIDRRDDFGDLEAEAVVAARSAFPDRPVSSTRVDDPAEAVARGDARMALMGAERFFPGLIDGGPDRETRVEAAAVVGFRLVHLVRRLGDGAEDPLSGRVGVPPEGSGSGAIARRILGRGREPELAGTDRELVEAVRRGGLDAAIVLAPAGEVPGLSRRSGDGPPLGLRPLPGWLTPGRAVRMPFLRPARIAAGSYAGQDGPVETLGVQVLLAGPSRRAVPLTANSGPASALTIAGLPLDPEEVEALAVATGVPEAPDPTLPSSWGRRPAEADDEDSTAAAILSTALNVLAIAFVAWVVRLAMQPPGPRAPGDRPAPGEGDRTSSEPA</sequence>
<dbReference type="OrthoDB" id="9801163at2"/>
<dbReference type="EMBL" id="CP036426">
    <property type="protein sequence ID" value="QDV38509.1"/>
    <property type="molecule type" value="Genomic_DNA"/>
</dbReference>
<dbReference type="AlphaFoldDB" id="A0A518HCD6"/>
<dbReference type="SUPFAM" id="SSF53850">
    <property type="entry name" value="Periplasmic binding protein-like II"/>
    <property type="match status" value="2"/>
</dbReference>
<feature type="compositionally biased region" description="Basic and acidic residues" evidence="1">
    <location>
        <begin position="632"/>
        <end position="641"/>
    </location>
</feature>
<dbReference type="Gene3D" id="3.40.190.120">
    <property type="entry name" value="Osmoprotection protein (prox), domain 2"/>
    <property type="match status" value="1"/>
</dbReference>
<evidence type="ECO:0000256" key="1">
    <source>
        <dbReference type="SAM" id="MobiDB-lite"/>
    </source>
</evidence>
<feature type="transmembrane region" description="Helical" evidence="2">
    <location>
        <begin position="592"/>
        <end position="612"/>
    </location>
</feature>
<dbReference type="Gene3D" id="3.40.190.10">
    <property type="entry name" value="Periplasmic binding protein-like II"/>
    <property type="match status" value="2"/>
</dbReference>
<reference evidence="4 5" key="1">
    <citation type="submission" date="2019-02" db="EMBL/GenBank/DDBJ databases">
        <title>Deep-cultivation of Planctomycetes and their phenomic and genomic characterization uncovers novel biology.</title>
        <authorList>
            <person name="Wiegand S."/>
            <person name="Jogler M."/>
            <person name="Boedeker C."/>
            <person name="Pinto D."/>
            <person name="Vollmers J."/>
            <person name="Rivas-Marin E."/>
            <person name="Kohn T."/>
            <person name="Peeters S.H."/>
            <person name="Heuer A."/>
            <person name="Rast P."/>
            <person name="Oberbeckmann S."/>
            <person name="Bunk B."/>
            <person name="Jeske O."/>
            <person name="Meyerdierks A."/>
            <person name="Storesund J.E."/>
            <person name="Kallscheuer N."/>
            <person name="Luecker S."/>
            <person name="Lage O.M."/>
            <person name="Pohl T."/>
            <person name="Merkel B.J."/>
            <person name="Hornburger P."/>
            <person name="Mueller R.-W."/>
            <person name="Bruemmer F."/>
            <person name="Labrenz M."/>
            <person name="Spormann A.M."/>
            <person name="Op den Camp H."/>
            <person name="Overmann J."/>
            <person name="Amann R."/>
            <person name="Jetten M.S.M."/>
            <person name="Mascher T."/>
            <person name="Medema M.H."/>
            <person name="Devos D.P."/>
            <person name="Kaster A.-K."/>
            <person name="Ovreas L."/>
            <person name="Rohde M."/>
            <person name="Galperin M.Y."/>
            <person name="Jogler C."/>
        </authorList>
    </citation>
    <scope>NUCLEOTIDE SEQUENCE [LARGE SCALE GENOMIC DNA]</scope>
    <source>
        <strain evidence="4 5">ElP</strain>
    </source>
</reference>
<gene>
    <name evidence="4" type="primary">opuCC</name>
    <name evidence="4" type="ORF">ElP_64640</name>
</gene>
<evidence type="ECO:0000259" key="3">
    <source>
        <dbReference type="Pfam" id="PF04069"/>
    </source>
</evidence>